<dbReference type="RefSeq" id="WP_250860614.1">
    <property type="nucleotide sequence ID" value="NZ_JAGSOJ010000004.1"/>
</dbReference>
<dbReference type="FunFam" id="1.10.10.10:FF:000005">
    <property type="entry name" value="Two-component system response regulator"/>
    <property type="match status" value="1"/>
</dbReference>
<keyword evidence="2 8" id="KW-0597">Phosphoprotein</keyword>
<protein>
    <recommendedName>
        <fullName evidence="1">Stage 0 sporulation protein A homolog</fullName>
    </recommendedName>
</protein>
<keyword evidence="6" id="KW-0804">Transcription</keyword>
<dbReference type="PANTHER" id="PTHR48111">
    <property type="entry name" value="REGULATOR OF RPOS"/>
    <property type="match status" value="1"/>
</dbReference>
<accession>A0A9J6P456</accession>
<dbReference type="GO" id="GO:0006355">
    <property type="term" value="P:regulation of DNA-templated transcription"/>
    <property type="evidence" value="ECO:0007669"/>
    <property type="project" value="InterPro"/>
</dbReference>
<organism evidence="12 13">
    <name type="scientific">Oceanirhabdus seepicola</name>
    <dbReference type="NCBI Taxonomy" id="2828781"/>
    <lineage>
        <taxon>Bacteria</taxon>
        <taxon>Bacillati</taxon>
        <taxon>Bacillota</taxon>
        <taxon>Clostridia</taxon>
        <taxon>Eubacteriales</taxon>
        <taxon>Clostridiaceae</taxon>
        <taxon>Oceanirhabdus</taxon>
    </lineage>
</organism>
<evidence type="ECO:0000259" key="10">
    <source>
        <dbReference type="PROSITE" id="PS50110"/>
    </source>
</evidence>
<dbReference type="GO" id="GO:0000156">
    <property type="term" value="F:phosphorelay response regulator activity"/>
    <property type="evidence" value="ECO:0007669"/>
    <property type="project" value="TreeGrafter"/>
</dbReference>
<evidence type="ECO:0000256" key="6">
    <source>
        <dbReference type="ARBA" id="ARBA00023163"/>
    </source>
</evidence>
<proteinExistence type="predicted"/>
<evidence type="ECO:0000256" key="2">
    <source>
        <dbReference type="ARBA" id="ARBA00022553"/>
    </source>
</evidence>
<keyword evidence="13" id="KW-1185">Reference proteome</keyword>
<keyword evidence="5 9" id="KW-0238">DNA-binding</keyword>
<dbReference type="FunFam" id="3.40.50.2300:FF:000001">
    <property type="entry name" value="DNA-binding response regulator PhoB"/>
    <property type="match status" value="1"/>
</dbReference>
<feature type="DNA-binding region" description="OmpR/PhoB-type" evidence="9">
    <location>
        <begin position="128"/>
        <end position="226"/>
    </location>
</feature>
<dbReference type="AlphaFoldDB" id="A0A9J6P456"/>
<reference evidence="12" key="2">
    <citation type="submission" date="2021-04" db="EMBL/GenBank/DDBJ databases">
        <authorList>
            <person name="Dong X."/>
        </authorList>
    </citation>
    <scope>NUCLEOTIDE SEQUENCE</scope>
    <source>
        <strain evidence="12">ZWT</strain>
    </source>
</reference>
<dbReference type="EMBL" id="JAGSOJ010000004">
    <property type="protein sequence ID" value="MCM1991495.1"/>
    <property type="molecule type" value="Genomic_DNA"/>
</dbReference>
<evidence type="ECO:0000313" key="12">
    <source>
        <dbReference type="EMBL" id="MCM1991495.1"/>
    </source>
</evidence>
<gene>
    <name evidence="12" type="ORF">KDK92_17305</name>
</gene>
<dbReference type="GO" id="GO:0000976">
    <property type="term" value="F:transcription cis-regulatory region binding"/>
    <property type="evidence" value="ECO:0007669"/>
    <property type="project" value="TreeGrafter"/>
</dbReference>
<comment type="caution">
    <text evidence="12">The sequence shown here is derived from an EMBL/GenBank/DDBJ whole genome shotgun (WGS) entry which is preliminary data.</text>
</comment>
<reference evidence="12" key="1">
    <citation type="journal article" date="2021" name="mSystems">
        <title>Bacteria and Archaea Synergistically Convert Glycine Betaine to Biogenic Methane in the Formosa Cold Seep of the South China Sea.</title>
        <authorList>
            <person name="Li L."/>
            <person name="Zhang W."/>
            <person name="Zhang S."/>
            <person name="Song L."/>
            <person name="Sun Q."/>
            <person name="Zhang H."/>
            <person name="Xiang H."/>
            <person name="Dong X."/>
        </authorList>
    </citation>
    <scope>NUCLEOTIDE SEQUENCE</scope>
    <source>
        <strain evidence="12">ZWT</strain>
    </source>
</reference>
<name>A0A9J6P456_9CLOT</name>
<dbReference type="GO" id="GO:0005829">
    <property type="term" value="C:cytosol"/>
    <property type="evidence" value="ECO:0007669"/>
    <property type="project" value="TreeGrafter"/>
</dbReference>
<evidence type="ECO:0000256" key="5">
    <source>
        <dbReference type="ARBA" id="ARBA00023125"/>
    </source>
</evidence>
<feature type="domain" description="OmpR/PhoB-type" evidence="11">
    <location>
        <begin position="128"/>
        <end position="226"/>
    </location>
</feature>
<dbReference type="SUPFAM" id="SSF46894">
    <property type="entry name" value="C-terminal effector domain of the bipartite response regulators"/>
    <property type="match status" value="1"/>
</dbReference>
<dbReference type="CDD" id="cd17574">
    <property type="entry name" value="REC_OmpR"/>
    <property type="match status" value="1"/>
</dbReference>
<dbReference type="SMART" id="SM00862">
    <property type="entry name" value="Trans_reg_C"/>
    <property type="match status" value="1"/>
</dbReference>
<evidence type="ECO:0000256" key="8">
    <source>
        <dbReference type="PROSITE-ProRule" id="PRU00169"/>
    </source>
</evidence>
<dbReference type="PROSITE" id="PS51755">
    <property type="entry name" value="OMPR_PHOB"/>
    <property type="match status" value="1"/>
</dbReference>
<evidence type="ECO:0000256" key="4">
    <source>
        <dbReference type="ARBA" id="ARBA00023015"/>
    </source>
</evidence>
<dbReference type="InterPro" id="IPR011006">
    <property type="entry name" value="CheY-like_superfamily"/>
</dbReference>
<keyword evidence="3" id="KW-0902">Two-component regulatory system</keyword>
<evidence type="ECO:0000256" key="1">
    <source>
        <dbReference type="ARBA" id="ARBA00018672"/>
    </source>
</evidence>
<dbReference type="PANTHER" id="PTHR48111:SF22">
    <property type="entry name" value="REGULATOR OF RPOS"/>
    <property type="match status" value="1"/>
</dbReference>
<dbReference type="SUPFAM" id="SSF52172">
    <property type="entry name" value="CheY-like"/>
    <property type="match status" value="1"/>
</dbReference>
<evidence type="ECO:0000259" key="11">
    <source>
        <dbReference type="PROSITE" id="PS51755"/>
    </source>
</evidence>
<dbReference type="InterPro" id="IPR039420">
    <property type="entry name" value="WalR-like"/>
</dbReference>
<dbReference type="Pfam" id="PF00486">
    <property type="entry name" value="Trans_reg_C"/>
    <property type="match status" value="1"/>
</dbReference>
<dbReference type="Pfam" id="PF00072">
    <property type="entry name" value="Response_reg"/>
    <property type="match status" value="1"/>
</dbReference>
<dbReference type="Gene3D" id="6.10.250.690">
    <property type="match status" value="1"/>
</dbReference>
<dbReference type="InterPro" id="IPR001867">
    <property type="entry name" value="OmpR/PhoB-type_DNA-bd"/>
</dbReference>
<keyword evidence="4" id="KW-0805">Transcription regulation</keyword>
<dbReference type="InterPro" id="IPR036388">
    <property type="entry name" value="WH-like_DNA-bd_sf"/>
</dbReference>
<dbReference type="Gene3D" id="1.10.10.10">
    <property type="entry name" value="Winged helix-like DNA-binding domain superfamily/Winged helix DNA-binding domain"/>
    <property type="match status" value="1"/>
</dbReference>
<evidence type="ECO:0000256" key="9">
    <source>
        <dbReference type="PROSITE-ProRule" id="PRU01091"/>
    </source>
</evidence>
<evidence type="ECO:0000313" key="13">
    <source>
        <dbReference type="Proteomes" id="UP001056429"/>
    </source>
</evidence>
<dbReference type="Proteomes" id="UP001056429">
    <property type="component" value="Unassembled WGS sequence"/>
</dbReference>
<dbReference type="GO" id="GO:0032993">
    <property type="term" value="C:protein-DNA complex"/>
    <property type="evidence" value="ECO:0007669"/>
    <property type="project" value="TreeGrafter"/>
</dbReference>
<dbReference type="SMART" id="SM00448">
    <property type="entry name" value="REC"/>
    <property type="match status" value="1"/>
</dbReference>
<dbReference type="CDD" id="cd00383">
    <property type="entry name" value="trans_reg_C"/>
    <property type="match status" value="1"/>
</dbReference>
<dbReference type="Gene3D" id="3.40.50.2300">
    <property type="match status" value="1"/>
</dbReference>
<sequence length="229" mass="26645">MKKKHILIIEDEVKISRFLQLELEYEGYMITQAYDGRDGLEKALNTNPDMIILDIMLPGLNGIEVCRRIRRESDVPIIMLTAKDTTMDIVMGLDMGANDYVTKPFAIEVLLARIRVILKNNHDNVLDTKVLTLKKLSLNNEQHTVKFNNDVIDLTKTEFDLLKYLMINKNIALSRDQILNEVWGYDYTGDTNIVDVYIRYLRAKIDSHYNVKYIHTIRGIGYMIKDEEE</sequence>
<evidence type="ECO:0000256" key="3">
    <source>
        <dbReference type="ARBA" id="ARBA00023012"/>
    </source>
</evidence>
<dbReference type="InterPro" id="IPR001789">
    <property type="entry name" value="Sig_transdc_resp-reg_receiver"/>
</dbReference>
<feature type="domain" description="Response regulatory" evidence="10">
    <location>
        <begin position="5"/>
        <end position="118"/>
    </location>
</feature>
<dbReference type="InterPro" id="IPR016032">
    <property type="entry name" value="Sig_transdc_resp-reg_C-effctor"/>
</dbReference>
<dbReference type="PROSITE" id="PS50110">
    <property type="entry name" value="RESPONSE_REGULATORY"/>
    <property type="match status" value="1"/>
</dbReference>
<evidence type="ECO:0000256" key="7">
    <source>
        <dbReference type="ARBA" id="ARBA00024867"/>
    </source>
</evidence>
<feature type="modified residue" description="4-aspartylphosphate" evidence="8">
    <location>
        <position position="54"/>
    </location>
</feature>
<comment type="function">
    <text evidence="7">May play the central regulatory role in sporulation. It may be an element of the effector pathway responsible for the activation of sporulation genes in response to nutritional stress. Spo0A may act in concert with spo0H (a sigma factor) to control the expression of some genes that are critical to the sporulation process.</text>
</comment>